<evidence type="ECO:0000313" key="3">
    <source>
        <dbReference type="Proteomes" id="UP000626109"/>
    </source>
</evidence>
<reference evidence="2" key="1">
    <citation type="submission" date="2021-02" db="EMBL/GenBank/DDBJ databases">
        <authorList>
            <person name="Dougan E. K."/>
            <person name="Rhodes N."/>
            <person name="Thang M."/>
            <person name="Chan C."/>
        </authorList>
    </citation>
    <scope>NUCLEOTIDE SEQUENCE</scope>
</reference>
<feature type="domain" description="Asparagine synthetase" evidence="1">
    <location>
        <begin position="44"/>
        <end position="184"/>
    </location>
</feature>
<dbReference type="Gene3D" id="3.40.50.620">
    <property type="entry name" value="HUPs"/>
    <property type="match status" value="1"/>
</dbReference>
<dbReference type="EMBL" id="CAJNNW010037417">
    <property type="protein sequence ID" value="CAE8741674.1"/>
    <property type="molecule type" value="Genomic_DNA"/>
</dbReference>
<accession>A0A813LYD6</accession>
<protein>
    <recommendedName>
        <fullName evidence="1">Asparagine synthetase domain-containing protein</fullName>
    </recommendedName>
</protein>
<dbReference type="AlphaFoldDB" id="A0A813LYD6"/>
<dbReference type="GO" id="GO:0006529">
    <property type="term" value="P:asparagine biosynthetic process"/>
    <property type="evidence" value="ECO:0007669"/>
    <property type="project" value="InterPro"/>
</dbReference>
<feature type="non-terminal residue" evidence="2">
    <location>
        <position position="1"/>
    </location>
</feature>
<feature type="domain" description="Asparagine synthetase" evidence="1">
    <location>
        <begin position="219"/>
        <end position="272"/>
    </location>
</feature>
<dbReference type="Proteomes" id="UP000626109">
    <property type="component" value="Unassembled WGS sequence"/>
</dbReference>
<dbReference type="InterPro" id="IPR014729">
    <property type="entry name" value="Rossmann-like_a/b/a_fold"/>
</dbReference>
<sequence length="381" mass="42483">VIVLDLPVSGGKIAQDGRPVKLLRKFAVHEFDLRQFKTDSRDFLRAFQQAVEKRVRSNHPSFIGLSSGYDSGAIQVALKRMGQSHASYTIFSTEDMDIIQRRIEWTGSLVEANIIILSEPDRAREERFLREHSEHFTFSGLGRQGALVDDPASHGLSHIFREVRQRGILVYLSGTGADEVISDYGHGGRKFFPHSSFGGLFPEELSEVFPWPSFFLGTQRDYLMKEELVAGAHGIEGRYPFLDRAVVQEYLWLSASVKNSRYKAPLHDLLEGAGYPFLAGEKVGFNADYNVREDGSSVKLSRGNADALQGRVRAAAQDLSSGGVLVAQQLEADEAQLDAVVADLRRREANVNQATTEVFQAQSELFRREQEIVAAANSYDE</sequence>
<dbReference type="SUPFAM" id="SSF52402">
    <property type="entry name" value="Adenine nucleotide alpha hydrolases-like"/>
    <property type="match status" value="1"/>
</dbReference>
<dbReference type="Pfam" id="PF00733">
    <property type="entry name" value="Asn_synthase"/>
    <property type="match status" value="2"/>
</dbReference>
<feature type="non-terminal residue" evidence="2">
    <location>
        <position position="381"/>
    </location>
</feature>
<comment type="caution">
    <text evidence="2">The sequence shown here is derived from an EMBL/GenBank/DDBJ whole genome shotgun (WGS) entry which is preliminary data.</text>
</comment>
<dbReference type="InterPro" id="IPR001962">
    <property type="entry name" value="Asn_synthase"/>
</dbReference>
<dbReference type="GO" id="GO:0004066">
    <property type="term" value="F:asparagine synthase (glutamine-hydrolyzing) activity"/>
    <property type="evidence" value="ECO:0007669"/>
    <property type="project" value="InterPro"/>
</dbReference>
<gene>
    <name evidence="2" type="ORF">PGLA2088_LOCUS50606</name>
</gene>
<evidence type="ECO:0000259" key="1">
    <source>
        <dbReference type="Pfam" id="PF00733"/>
    </source>
</evidence>
<evidence type="ECO:0000313" key="2">
    <source>
        <dbReference type="EMBL" id="CAE8741674.1"/>
    </source>
</evidence>
<name>A0A813LYD6_POLGL</name>
<organism evidence="2 3">
    <name type="scientific">Polarella glacialis</name>
    <name type="common">Dinoflagellate</name>
    <dbReference type="NCBI Taxonomy" id="89957"/>
    <lineage>
        <taxon>Eukaryota</taxon>
        <taxon>Sar</taxon>
        <taxon>Alveolata</taxon>
        <taxon>Dinophyceae</taxon>
        <taxon>Suessiales</taxon>
        <taxon>Suessiaceae</taxon>
        <taxon>Polarella</taxon>
    </lineage>
</organism>
<proteinExistence type="predicted"/>